<dbReference type="InterPro" id="IPR002110">
    <property type="entry name" value="Ankyrin_rpt"/>
</dbReference>
<keyword evidence="1" id="KW-0808">Transferase</keyword>
<dbReference type="SMART" id="SM00248">
    <property type="entry name" value="ANK"/>
    <property type="match status" value="14"/>
</dbReference>
<evidence type="ECO:0000313" key="7">
    <source>
        <dbReference type="WBParaSite" id="maker-uti_cns_0000961-snap-gene-0.3-mRNA-1"/>
    </source>
</evidence>
<dbReference type="SMART" id="SM00468">
    <property type="entry name" value="PreSET"/>
    <property type="match status" value="1"/>
</dbReference>
<sequence>SLIDPISPNPALFQPRKQRDSRGRQLERLLRLAQQGDFDAFVVEDRVAGESTEADSCQSAWWLSEHHPGSGDTVVTLSGRSDSVRLLDYLLARGADFAGQSNFDGKRALHEAAQADALAAADWLLRVARVPVDPLKRADWTPLMLASAKPFEPMLRLLLSHGARPGLVNKDGWTPLHLACRVGQPACVRLLLAADPGQADRPARNGRTPAHTLALHGHAGLLSELLSGRPELANAADSCGCTPAMEACKAGSLACLRVILDIVGGVGADRWDSAGYTCLHHAAVCGQTELCRYLLRLLPDAGAADSTGGTRDRVTPLQLACREGQSELVQLLLLPRSEGGGGADPSQLDARGRSAEDYARLSSGSEECRAVLLPGKSSVAAGAEPAICLAAVCQLDQLLTCQEAAAAPALLCREHLAAWRQHLVCPACGQFCHTGRFYLCQAGSNGVSHLCHLECAPRCESTQQVFCPHCGQEGPTPCQVVQFKASGSEQSEAVRSTELNNSSRVSADDNDDQSSDGEQQLADQVLDGSHAGLLASAMPARRPPPDAAERLWRAASAGNFRKATRLLLHSGASPHQRYPKRKGRCLLHACALSDCVPLAQLLLAARVDADCLDYSRRSPLLLATRKGSQSVARLLLSAGADANAADLGGHTPAHMAAVHGWCSFLRSLFDAWPGLLDRPDLGGWTPAMCAAESGQADCLVRLLDWGASPHRVDRDGRSLLHLAALRFDKPGLVTALLAKGCNPNQPDLCGDTALHLACAHGHHRAAFALCLAGADPTAVNKKRETPVELCRDLQLRQRMEAAAAAAAAAAVAGASGSPANGAAEADNLPTPETLLHRDLSRGTEALPLPLYSHNPDVEPPEFFYCKELRESPHLPVDRSATIVTCDCRDGRCDSADGCPCVRMSKCAAYDSAGCLTEDFLDCHSSLHLRVQPAVVQRGVRFNCSVFLTDNGRGWGLRAREFIPTGGYVCTYSGELITDTEADSRADDSYLFDVESHLQTTTSEAGDRVVVLVGGAPRARRLHRRAENRHGSQVY</sequence>
<dbReference type="SUPFAM" id="SSF82199">
    <property type="entry name" value="SET domain"/>
    <property type="match status" value="1"/>
</dbReference>
<dbReference type="GO" id="GO:0000122">
    <property type="term" value="P:negative regulation of transcription by RNA polymerase II"/>
    <property type="evidence" value="ECO:0007669"/>
    <property type="project" value="TreeGrafter"/>
</dbReference>
<dbReference type="AlphaFoldDB" id="A0A1I8G6Y8"/>
<feature type="repeat" description="ANK" evidence="3">
    <location>
        <begin position="274"/>
        <end position="306"/>
    </location>
</feature>
<dbReference type="GO" id="GO:0000785">
    <property type="term" value="C:chromatin"/>
    <property type="evidence" value="ECO:0007669"/>
    <property type="project" value="TreeGrafter"/>
</dbReference>
<evidence type="ECO:0000259" key="5">
    <source>
        <dbReference type="SMART" id="SM00468"/>
    </source>
</evidence>
<organism evidence="6 7">
    <name type="scientific">Macrostomum lignano</name>
    <dbReference type="NCBI Taxonomy" id="282301"/>
    <lineage>
        <taxon>Eukaryota</taxon>
        <taxon>Metazoa</taxon>
        <taxon>Spiralia</taxon>
        <taxon>Lophotrochozoa</taxon>
        <taxon>Platyhelminthes</taxon>
        <taxon>Rhabditophora</taxon>
        <taxon>Macrostomorpha</taxon>
        <taxon>Macrostomida</taxon>
        <taxon>Macrostomidae</taxon>
        <taxon>Macrostomum</taxon>
    </lineage>
</organism>
<dbReference type="Pfam" id="PF12796">
    <property type="entry name" value="Ank_2"/>
    <property type="match status" value="4"/>
</dbReference>
<feature type="repeat" description="ANK" evidence="3">
    <location>
        <begin position="171"/>
        <end position="192"/>
    </location>
</feature>
<keyword evidence="1" id="KW-0489">Methyltransferase</keyword>
<feature type="repeat" description="ANK" evidence="3">
    <location>
        <begin position="715"/>
        <end position="748"/>
    </location>
</feature>
<dbReference type="Gene3D" id="2.170.270.10">
    <property type="entry name" value="SET domain"/>
    <property type="match status" value="1"/>
</dbReference>
<accession>A0A1I8G6Y8</accession>
<keyword evidence="3" id="KW-0040">ANK repeat</keyword>
<feature type="repeat" description="ANK" evidence="3">
    <location>
        <begin position="749"/>
        <end position="781"/>
    </location>
</feature>
<dbReference type="GO" id="GO:0008270">
    <property type="term" value="F:zinc ion binding"/>
    <property type="evidence" value="ECO:0007669"/>
    <property type="project" value="InterPro"/>
</dbReference>
<evidence type="ECO:0000256" key="3">
    <source>
        <dbReference type="PROSITE-ProRule" id="PRU00023"/>
    </source>
</evidence>
<dbReference type="Pfam" id="PF21533">
    <property type="entry name" value="EHMT1-2_CRR"/>
    <property type="match status" value="1"/>
</dbReference>
<feature type="region of interest" description="Disordered" evidence="4">
    <location>
        <begin position="1"/>
        <end position="22"/>
    </location>
</feature>
<dbReference type="PANTHER" id="PTHR46307:SF4">
    <property type="entry name" value="G9A, ISOFORM B"/>
    <property type="match status" value="1"/>
</dbReference>
<reference evidence="7" key="1">
    <citation type="submission" date="2016-11" db="UniProtKB">
        <authorList>
            <consortium name="WormBaseParasite"/>
        </authorList>
    </citation>
    <scope>IDENTIFICATION</scope>
</reference>
<dbReference type="SUPFAM" id="SSF48403">
    <property type="entry name" value="Ankyrin repeat"/>
    <property type="match status" value="2"/>
</dbReference>
<feature type="domain" description="Pre-SET" evidence="5">
    <location>
        <begin position="836"/>
        <end position="970"/>
    </location>
</feature>
<dbReference type="InterPro" id="IPR046341">
    <property type="entry name" value="SET_dom_sf"/>
</dbReference>
<feature type="repeat" description="ANK" evidence="3">
    <location>
        <begin position="615"/>
        <end position="647"/>
    </location>
</feature>
<dbReference type="GO" id="GO:0032259">
    <property type="term" value="P:methylation"/>
    <property type="evidence" value="ECO:0007669"/>
    <property type="project" value="UniProtKB-KW"/>
</dbReference>
<evidence type="ECO:0000256" key="4">
    <source>
        <dbReference type="SAM" id="MobiDB-lite"/>
    </source>
</evidence>
<proteinExistence type="predicted"/>
<keyword evidence="6" id="KW-1185">Reference proteome</keyword>
<feature type="compositionally biased region" description="Polar residues" evidence="4">
    <location>
        <begin position="489"/>
        <end position="505"/>
    </location>
</feature>
<keyword evidence="2" id="KW-0949">S-adenosyl-L-methionine</keyword>
<dbReference type="InterPro" id="IPR047762">
    <property type="entry name" value="EHMT_CRR"/>
</dbReference>
<feature type="region of interest" description="Disordered" evidence="4">
    <location>
        <begin position="489"/>
        <end position="519"/>
    </location>
</feature>
<dbReference type="Gene3D" id="1.25.40.20">
    <property type="entry name" value="Ankyrin repeat-containing domain"/>
    <property type="match status" value="4"/>
</dbReference>
<dbReference type="GO" id="GO:0002039">
    <property type="term" value="F:p53 binding"/>
    <property type="evidence" value="ECO:0007669"/>
    <property type="project" value="InterPro"/>
</dbReference>
<evidence type="ECO:0000256" key="2">
    <source>
        <dbReference type="ARBA" id="ARBA00022691"/>
    </source>
</evidence>
<name>A0A1I8G6Y8_9PLAT</name>
<dbReference type="InterPro" id="IPR043550">
    <property type="entry name" value="EHMT1/EHMT2"/>
</dbReference>
<dbReference type="Proteomes" id="UP000095280">
    <property type="component" value="Unplaced"/>
</dbReference>
<dbReference type="PROSITE" id="PS50297">
    <property type="entry name" value="ANK_REP_REGION"/>
    <property type="match status" value="3"/>
</dbReference>
<dbReference type="InterPro" id="IPR036770">
    <property type="entry name" value="Ankyrin_rpt-contain_sf"/>
</dbReference>
<dbReference type="InterPro" id="IPR007728">
    <property type="entry name" value="Pre-SET_dom"/>
</dbReference>
<dbReference type="PANTHER" id="PTHR46307">
    <property type="entry name" value="G9A, ISOFORM B"/>
    <property type="match status" value="1"/>
</dbReference>
<dbReference type="GO" id="GO:0046974">
    <property type="term" value="F:histone H3K9 methyltransferase activity"/>
    <property type="evidence" value="ECO:0007669"/>
    <property type="project" value="TreeGrafter"/>
</dbReference>
<evidence type="ECO:0000256" key="1">
    <source>
        <dbReference type="ARBA" id="ARBA00022603"/>
    </source>
</evidence>
<dbReference type="PRINTS" id="PR01415">
    <property type="entry name" value="ANKYRIN"/>
</dbReference>
<dbReference type="WBParaSite" id="maker-uti_cns_0000961-snap-gene-0.3-mRNA-1">
    <property type="protein sequence ID" value="maker-uti_cns_0000961-snap-gene-0.3-mRNA-1"/>
    <property type="gene ID" value="maker-uti_cns_0000961-snap-gene-0.3"/>
</dbReference>
<dbReference type="PROSITE" id="PS50088">
    <property type="entry name" value="ANK_REPEAT"/>
    <property type="match status" value="5"/>
</dbReference>
<evidence type="ECO:0000313" key="6">
    <source>
        <dbReference type="Proteomes" id="UP000095280"/>
    </source>
</evidence>
<protein>
    <submittedName>
        <fullName evidence="7">ANK_REP_REGION domain-containing protein</fullName>
    </submittedName>
</protein>
<dbReference type="GO" id="GO:0005634">
    <property type="term" value="C:nucleus"/>
    <property type="evidence" value="ECO:0007669"/>
    <property type="project" value="InterPro"/>
</dbReference>